<keyword evidence="9" id="KW-0675">Receptor</keyword>
<dbReference type="InterPro" id="IPR006029">
    <property type="entry name" value="Neurotrans-gated_channel_TM"/>
</dbReference>
<dbReference type="Pfam" id="PF02931">
    <property type="entry name" value="Neur_chan_LBD"/>
    <property type="match status" value="1"/>
</dbReference>
<dbReference type="Pfam" id="PF02932">
    <property type="entry name" value="Neur_chan_memb"/>
    <property type="match status" value="1"/>
</dbReference>
<feature type="transmembrane region" description="Helical" evidence="6">
    <location>
        <begin position="272"/>
        <end position="289"/>
    </location>
</feature>
<feature type="transmembrane region" description="Helical" evidence="6">
    <location>
        <begin position="240"/>
        <end position="260"/>
    </location>
</feature>
<evidence type="ECO:0000256" key="4">
    <source>
        <dbReference type="ARBA" id="ARBA00022989"/>
    </source>
</evidence>
<comment type="similarity">
    <text evidence="2">Belongs to the ligand-gated ion channel (TC 1.A.9) family. Acetylcholine receptor (TC 1.A.9.1) subfamily.</text>
</comment>
<dbReference type="Proteomes" id="UP001152795">
    <property type="component" value="Unassembled WGS sequence"/>
</dbReference>
<evidence type="ECO:0000256" key="2">
    <source>
        <dbReference type="ARBA" id="ARBA00009237"/>
    </source>
</evidence>
<comment type="caution">
    <text evidence="9">The sequence shown here is derived from an EMBL/GenBank/DDBJ whole genome shotgun (WGS) entry which is preliminary data.</text>
</comment>
<dbReference type="PANTHER" id="PTHR18945">
    <property type="entry name" value="NEUROTRANSMITTER GATED ION CHANNEL"/>
    <property type="match status" value="1"/>
</dbReference>
<evidence type="ECO:0000259" key="8">
    <source>
        <dbReference type="Pfam" id="PF02932"/>
    </source>
</evidence>
<sequence>METCKDDVNTKSEGRAVDIGTVSCEDDDVEQLLISRLLEGHNKHVRPVHNRNDNVHVGFDVSYNQLVDLDGKKQILTSKVWVRQVWHNAFLTWNKTKYCNINRIQLDPELIWKPDIVLYNSIGISAGGEMYKFNTMINIGHDGRSQWWAPTEIKSICHIDIAYFPFDHQRCFLKFGSWTHTTATLNLTMTRPGTADLSMYYINGEWELQGVPGIRNIVNYNCCHDPFADITYKIILKRRVLFYVNNLVMPNLILAGLVVFSFYVPPESGERISLNITILLGLTVFLLLFNERIPPSSEVVPLIGAYYFALFYQVGISMILTCITSRCYHHNEFRKMPRWFRFLIFRVLAPVFRMQNRISDQKPWQPVEVKYKKPQKLLLYKSANGTLKLKERQRTESVTTNDDDDIPPISEPLRVSLETKMDGISKQLGVFVDHLNRNEEIEAKKEEWQFASIVLDKFFFWFFALSITLTLVLFYWKIQQQSIDTSDPHPA</sequence>
<accession>A0A7D9I4C5</accession>
<dbReference type="InterPro" id="IPR018000">
    <property type="entry name" value="Neurotransmitter_ion_chnl_CS"/>
</dbReference>
<evidence type="ECO:0000313" key="10">
    <source>
        <dbReference type="Proteomes" id="UP001152795"/>
    </source>
</evidence>
<evidence type="ECO:0000313" key="9">
    <source>
        <dbReference type="EMBL" id="CAB3998169.1"/>
    </source>
</evidence>
<feature type="domain" description="Neurotransmitter-gated ion-channel transmembrane" evidence="8">
    <location>
        <begin position="247"/>
        <end position="473"/>
    </location>
</feature>
<feature type="transmembrane region" description="Helical" evidence="6">
    <location>
        <begin position="309"/>
        <end position="328"/>
    </location>
</feature>
<dbReference type="OrthoDB" id="5975154at2759"/>
<dbReference type="GO" id="GO:0016020">
    <property type="term" value="C:membrane"/>
    <property type="evidence" value="ECO:0007669"/>
    <property type="project" value="UniProtKB-SubCell"/>
</dbReference>
<keyword evidence="4 6" id="KW-1133">Transmembrane helix</keyword>
<feature type="transmembrane region" description="Helical" evidence="6">
    <location>
        <begin position="458"/>
        <end position="476"/>
    </location>
</feature>
<evidence type="ECO:0000256" key="6">
    <source>
        <dbReference type="RuleBase" id="RU000687"/>
    </source>
</evidence>
<reference evidence="9" key="1">
    <citation type="submission" date="2020-04" db="EMBL/GenBank/DDBJ databases">
        <authorList>
            <person name="Alioto T."/>
            <person name="Alioto T."/>
            <person name="Gomez Garrido J."/>
        </authorList>
    </citation>
    <scope>NUCLEOTIDE SEQUENCE</scope>
    <source>
        <strain evidence="9">A484AB</strain>
    </source>
</reference>
<evidence type="ECO:0000259" key="7">
    <source>
        <dbReference type="Pfam" id="PF02931"/>
    </source>
</evidence>
<dbReference type="FunFam" id="2.70.170.10:FF:000016">
    <property type="entry name" value="Nicotinic acetylcholine receptor subunit"/>
    <property type="match status" value="1"/>
</dbReference>
<gene>
    <name evidence="9" type="ORF">PACLA_8A030328</name>
</gene>
<dbReference type="SUPFAM" id="SSF63712">
    <property type="entry name" value="Nicotinic receptor ligand binding domain-like"/>
    <property type="match status" value="1"/>
</dbReference>
<dbReference type="NCBIfam" id="TIGR00860">
    <property type="entry name" value="LIC"/>
    <property type="match status" value="1"/>
</dbReference>
<evidence type="ECO:0000256" key="5">
    <source>
        <dbReference type="ARBA" id="ARBA00023136"/>
    </source>
</evidence>
<keyword evidence="6" id="KW-0407">Ion channel</keyword>
<keyword evidence="10" id="KW-1185">Reference proteome</keyword>
<dbReference type="InterPro" id="IPR006201">
    <property type="entry name" value="Neur_channel"/>
</dbReference>
<dbReference type="InterPro" id="IPR036719">
    <property type="entry name" value="Neuro-gated_channel_TM_sf"/>
</dbReference>
<dbReference type="InterPro" id="IPR036734">
    <property type="entry name" value="Neur_chan_lig-bd_sf"/>
</dbReference>
<dbReference type="AlphaFoldDB" id="A0A7D9I4C5"/>
<dbReference type="Gene3D" id="2.70.170.10">
    <property type="entry name" value="Neurotransmitter-gated ion-channel ligand-binding domain"/>
    <property type="match status" value="1"/>
</dbReference>
<keyword evidence="6" id="KW-0813">Transport</keyword>
<dbReference type="CDD" id="cd19051">
    <property type="entry name" value="LGIC_TM_cation"/>
    <property type="match status" value="1"/>
</dbReference>
<dbReference type="Gene3D" id="1.20.58.390">
    <property type="entry name" value="Neurotransmitter-gated ion-channel transmembrane domain"/>
    <property type="match status" value="1"/>
</dbReference>
<feature type="domain" description="Neurotransmitter-gated ion-channel ligand-binding" evidence="7">
    <location>
        <begin position="31"/>
        <end position="240"/>
    </location>
</feature>
<protein>
    <submittedName>
        <fullName evidence="9">Neuronal acetylcholine receptor subunit alpha-10-like</fullName>
    </submittedName>
</protein>
<organism evidence="9 10">
    <name type="scientific">Paramuricea clavata</name>
    <name type="common">Red gorgonian</name>
    <name type="synonym">Violescent sea-whip</name>
    <dbReference type="NCBI Taxonomy" id="317549"/>
    <lineage>
        <taxon>Eukaryota</taxon>
        <taxon>Metazoa</taxon>
        <taxon>Cnidaria</taxon>
        <taxon>Anthozoa</taxon>
        <taxon>Octocorallia</taxon>
        <taxon>Malacalcyonacea</taxon>
        <taxon>Plexauridae</taxon>
        <taxon>Paramuricea</taxon>
    </lineage>
</organism>
<keyword evidence="5 6" id="KW-0472">Membrane</keyword>
<name>A0A7D9I4C5_PARCT</name>
<dbReference type="PRINTS" id="PR00252">
    <property type="entry name" value="NRIONCHANNEL"/>
</dbReference>
<dbReference type="CDD" id="cd18997">
    <property type="entry name" value="LGIC_ECD_nAChR"/>
    <property type="match status" value="1"/>
</dbReference>
<keyword evidence="3 6" id="KW-0812">Transmembrane</keyword>
<evidence type="ECO:0000256" key="3">
    <source>
        <dbReference type="ARBA" id="ARBA00022692"/>
    </source>
</evidence>
<dbReference type="GO" id="GO:0004888">
    <property type="term" value="F:transmembrane signaling receptor activity"/>
    <property type="evidence" value="ECO:0007669"/>
    <property type="project" value="InterPro"/>
</dbReference>
<comment type="subcellular location">
    <subcellularLocation>
        <location evidence="1">Membrane</location>
        <topology evidence="1">Multi-pass membrane protein</topology>
    </subcellularLocation>
</comment>
<dbReference type="GO" id="GO:0005230">
    <property type="term" value="F:extracellular ligand-gated monoatomic ion channel activity"/>
    <property type="evidence" value="ECO:0007669"/>
    <property type="project" value="InterPro"/>
</dbReference>
<proteinExistence type="inferred from homology"/>
<dbReference type="EMBL" id="CACRXK020003288">
    <property type="protein sequence ID" value="CAB3998169.1"/>
    <property type="molecule type" value="Genomic_DNA"/>
</dbReference>
<dbReference type="InterPro" id="IPR006202">
    <property type="entry name" value="Neur_chan_lig-bd"/>
</dbReference>
<dbReference type="InterPro" id="IPR038050">
    <property type="entry name" value="Neuro_actylchol_rec"/>
</dbReference>
<keyword evidence="6" id="KW-0406">Ion transport</keyword>
<evidence type="ECO:0000256" key="1">
    <source>
        <dbReference type="ARBA" id="ARBA00004141"/>
    </source>
</evidence>
<dbReference type="FunFam" id="1.20.58.390:FF:000043">
    <property type="entry name" value="AcetylCholine Receptor"/>
    <property type="match status" value="1"/>
</dbReference>
<dbReference type="PROSITE" id="PS00236">
    <property type="entry name" value="NEUROTR_ION_CHANNEL"/>
    <property type="match status" value="1"/>
</dbReference>
<dbReference type="SUPFAM" id="SSF90112">
    <property type="entry name" value="Neurotransmitter-gated ion-channel transmembrane pore"/>
    <property type="match status" value="1"/>
</dbReference>